<sequence length="471" mass="53345">MPARAGVRLRELLCGYRPYPALGEKGFHSISHEGRLKPLVVESFRERVHSFIKYSGESNRPSILSVQVDSPGGDVCLADSKFCPPSDLITPCECSTFWGSVCVKCEGLSGNEVIMDILNKTSDYGYEYFFLLQSSVQYIPASAFQIKKISGLVIYFTTMTSLFDKPPETKDLFEIEFRSLKLTRSIQWDLFTGMSNLKILTVYESPLNNIDKQFIKYAPKSLEKITIQSSSMSKLPDKAFEALTNLTEISMNYGKIKELKRNMFPSPAKIKQISFGVATWLRFAAAHQHSLKVYYQIQYWLGNKNRPGEWAWERINSELQLVKTLKSPAPDSVLNARYPASVRRGAQEIVAVGRSDCFVQCCILIVGATAITEGFKNQRIESLPEDIFKDMPDLGTVRLHENHISQIPEFKGVNVNRFFSIKLENNPIKCNCSIRWIVLKDVKLYFSGTHNCTASERSELGSRSDPKRITT</sequence>
<evidence type="ECO:0000256" key="4">
    <source>
        <dbReference type="ARBA" id="ARBA00023136"/>
    </source>
</evidence>
<name>A0A4Y2LTI9_ARAVE</name>
<evidence type="ECO:0000313" key="7">
    <source>
        <dbReference type="Proteomes" id="UP000499080"/>
    </source>
</evidence>
<dbReference type="GO" id="GO:0016020">
    <property type="term" value="C:membrane"/>
    <property type="evidence" value="ECO:0007669"/>
    <property type="project" value="UniProtKB-SubCell"/>
</dbReference>
<protein>
    <submittedName>
        <fullName evidence="6">Uncharacterized protein</fullName>
    </submittedName>
</protein>
<evidence type="ECO:0000256" key="3">
    <source>
        <dbReference type="ARBA" id="ARBA00022989"/>
    </source>
</evidence>
<dbReference type="AlphaFoldDB" id="A0A4Y2LTI9"/>
<comment type="caution">
    <text evidence="6">The sequence shown here is derived from an EMBL/GenBank/DDBJ whole genome shotgun (WGS) entry which is preliminary data.</text>
</comment>
<proteinExistence type="predicted"/>
<keyword evidence="2" id="KW-0812">Transmembrane</keyword>
<gene>
    <name evidence="6" type="ORF">AVEN_189269_1</name>
</gene>
<dbReference type="PANTHER" id="PTHR24368">
    <property type="entry name" value="AMPHOTERIN-INDUCED PROTEIN"/>
    <property type="match status" value="1"/>
</dbReference>
<keyword evidence="7" id="KW-1185">Reference proteome</keyword>
<dbReference type="InterPro" id="IPR032675">
    <property type="entry name" value="LRR_dom_sf"/>
</dbReference>
<dbReference type="EMBL" id="BGPR01006304">
    <property type="protein sequence ID" value="GBN17852.1"/>
    <property type="molecule type" value="Genomic_DNA"/>
</dbReference>
<keyword evidence="4" id="KW-0472">Membrane</keyword>
<reference evidence="6 7" key="1">
    <citation type="journal article" date="2019" name="Sci. Rep.">
        <title>Orb-weaving spider Araneus ventricosus genome elucidates the spidroin gene catalogue.</title>
        <authorList>
            <person name="Kono N."/>
            <person name="Nakamura H."/>
            <person name="Ohtoshi R."/>
            <person name="Moran D.A.P."/>
            <person name="Shinohara A."/>
            <person name="Yoshida Y."/>
            <person name="Fujiwara M."/>
            <person name="Mori M."/>
            <person name="Tomita M."/>
            <person name="Arakawa K."/>
        </authorList>
    </citation>
    <scope>NUCLEOTIDE SEQUENCE [LARGE SCALE GENOMIC DNA]</scope>
</reference>
<dbReference type="Proteomes" id="UP000499080">
    <property type="component" value="Unassembled WGS sequence"/>
</dbReference>
<dbReference type="SUPFAM" id="SSF52058">
    <property type="entry name" value="L domain-like"/>
    <property type="match status" value="1"/>
</dbReference>
<evidence type="ECO:0000256" key="1">
    <source>
        <dbReference type="ARBA" id="ARBA00004479"/>
    </source>
</evidence>
<evidence type="ECO:0000256" key="2">
    <source>
        <dbReference type="ARBA" id="ARBA00022692"/>
    </source>
</evidence>
<dbReference type="InterPro" id="IPR031283">
    <property type="entry name" value="AMIGO"/>
</dbReference>
<dbReference type="PANTHER" id="PTHR24368:SF210">
    <property type="entry name" value="SURFACE ANTIGEN BSPA-LIKE"/>
    <property type="match status" value="1"/>
</dbReference>
<accession>A0A4Y2LTI9</accession>
<keyword evidence="3" id="KW-1133">Transmembrane helix</keyword>
<keyword evidence="5" id="KW-0325">Glycoprotein</keyword>
<organism evidence="6 7">
    <name type="scientific">Araneus ventricosus</name>
    <name type="common">Orbweaver spider</name>
    <name type="synonym">Epeira ventricosa</name>
    <dbReference type="NCBI Taxonomy" id="182803"/>
    <lineage>
        <taxon>Eukaryota</taxon>
        <taxon>Metazoa</taxon>
        <taxon>Ecdysozoa</taxon>
        <taxon>Arthropoda</taxon>
        <taxon>Chelicerata</taxon>
        <taxon>Arachnida</taxon>
        <taxon>Araneae</taxon>
        <taxon>Araneomorphae</taxon>
        <taxon>Entelegynae</taxon>
        <taxon>Araneoidea</taxon>
        <taxon>Araneidae</taxon>
        <taxon>Araneus</taxon>
    </lineage>
</organism>
<dbReference type="Pfam" id="PF13306">
    <property type="entry name" value="LRR_5"/>
    <property type="match status" value="1"/>
</dbReference>
<evidence type="ECO:0000256" key="5">
    <source>
        <dbReference type="ARBA" id="ARBA00023180"/>
    </source>
</evidence>
<comment type="subcellular location">
    <subcellularLocation>
        <location evidence="1">Membrane</location>
        <topology evidence="1">Single-pass type I membrane protein</topology>
    </subcellularLocation>
</comment>
<evidence type="ECO:0000313" key="6">
    <source>
        <dbReference type="EMBL" id="GBN17852.1"/>
    </source>
</evidence>
<dbReference type="InterPro" id="IPR026906">
    <property type="entry name" value="LRR_5"/>
</dbReference>
<dbReference type="Gene3D" id="3.80.10.10">
    <property type="entry name" value="Ribonuclease Inhibitor"/>
    <property type="match status" value="2"/>
</dbReference>
<dbReference type="OrthoDB" id="6417771at2759"/>